<feature type="compositionally biased region" description="Acidic residues" evidence="1">
    <location>
        <begin position="37"/>
        <end position="52"/>
    </location>
</feature>
<keyword evidence="2" id="KW-0472">Membrane</keyword>
<evidence type="ECO:0000313" key="4">
    <source>
        <dbReference type="Ensembl" id="ENSSDUP00000027278.1"/>
    </source>
</evidence>
<name>A0A3B4V906_SERDU</name>
<evidence type="ECO:0000313" key="5">
    <source>
        <dbReference type="Proteomes" id="UP000261420"/>
    </source>
</evidence>
<sequence length="205" mass="22441">MSASRPGNMRGLRVKTPLLLLLLLLTTLSGTVLCQSEDYDENTETEAPETDGSDPGVDTEPSEPPSLYEATSHPYSTEESGGDGEETGSGTLFSVTVDPNTITFTSPSEDEEQNLGVIIIPLFVGLVVIIIGLIVLGIFISRGWINKTRNQELRKEDPYLDGSNTEKVPMPMFEEDVPSVLELEMEELDQWMKKDGETAEDSKNA</sequence>
<dbReference type="PANTHER" id="PTHR36526:SF1">
    <property type="entry name" value="TRANSMEMBRANE PROTEIN 154"/>
    <property type="match status" value="1"/>
</dbReference>
<feature type="transmembrane region" description="Helical" evidence="2">
    <location>
        <begin position="115"/>
        <end position="140"/>
    </location>
</feature>
<dbReference type="Pfam" id="PF15102">
    <property type="entry name" value="TMEM154"/>
    <property type="match status" value="1"/>
</dbReference>
<dbReference type="STRING" id="41447.ENSSDUP00000027278"/>
<feature type="signal peptide" evidence="3">
    <location>
        <begin position="1"/>
        <end position="34"/>
    </location>
</feature>
<evidence type="ECO:0000256" key="3">
    <source>
        <dbReference type="SAM" id="SignalP"/>
    </source>
</evidence>
<dbReference type="RefSeq" id="XP_022593853.1">
    <property type="nucleotide sequence ID" value="XM_022738132.1"/>
</dbReference>
<protein>
    <submittedName>
        <fullName evidence="4">Transmembrane protein 154</fullName>
    </submittedName>
</protein>
<reference evidence="4" key="1">
    <citation type="submission" date="2025-08" db="UniProtKB">
        <authorList>
            <consortium name="Ensembl"/>
        </authorList>
    </citation>
    <scope>IDENTIFICATION</scope>
</reference>
<dbReference type="GeneTree" id="ENSGT00730000112332"/>
<dbReference type="KEGG" id="sdu:111216582"/>
<feature type="region of interest" description="Disordered" evidence="1">
    <location>
        <begin position="37"/>
        <end position="95"/>
    </location>
</feature>
<dbReference type="InterPro" id="IPR053087">
    <property type="entry name" value="TMEM154-like"/>
</dbReference>
<dbReference type="InterPro" id="IPR028064">
    <property type="entry name" value="TMEM154"/>
</dbReference>
<organism evidence="4 5">
    <name type="scientific">Seriola dumerili</name>
    <name type="common">Greater amberjack</name>
    <name type="synonym">Caranx dumerili</name>
    <dbReference type="NCBI Taxonomy" id="41447"/>
    <lineage>
        <taxon>Eukaryota</taxon>
        <taxon>Metazoa</taxon>
        <taxon>Chordata</taxon>
        <taxon>Craniata</taxon>
        <taxon>Vertebrata</taxon>
        <taxon>Euteleostomi</taxon>
        <taxon>Actinopterygii</taxon>
        <taxon>Neopterygii</taxon>
        <taxon>Teleostei</taxon>
        <taxon>Neoteleostei</taxon>
        <taxon>Acanthomorphata</taxon>
        <taxon>Carangaria</taxon>
        <taxon>Carangiformes</taxon>
        <taxon>Carangidae</taxon>
        <taxon>Seriola</taxon>
    </lineage>
</organism>
<keyword evidence="2" id="KW-1133">Transmembrane helix</keyword>
<dbReference type="PANTHER" id="PTHR36526">
    <property type="entry name" value="TRANSMEMBRANE PROTEIN 154"/>
    <property type="match status" value="1"/>
</dbReference>
<accession>A0A3B4V906</accession>
<keyword evidence="5" id="KW-1185">Reference proteome</keyword>
<keyword evidence="3" id="KW-0732">Signal</keyword>
<dbReference type="AlphaFoldDB" id="A0A3B4V906"/>
<dbReference type="Proteomes" id="UP000261420">
    <property type="component" value="Unplaced"/>
</dbReference>
<feature type="chain" id="PRO_5017327753" evidence="3">
    <location>
        <begin position="35"/>
        <end position="205"/>
    </location>
</feature>
<reference evidence="4" key="2">
    <citation type="submission" date="2025-09" db="UniProtKB">
        <authorList>
            <consortium name="Ensembl"/>
        </authorList>
    </citation>
    <scope>IDENTIFICATION</scope>
</reference>
<dbReference type="OMA" id="AGTVFCQ"/>
<evidence type="ECO:0000256" key="1">
    <source>
        <dbReference type="SAM" id="MobiDB-lite"/>
    </source>
</evidence>
<keyword evidence="2" id="KW-0812">Transmembrane</keyword>
<evidence type="ECO:0000256" key="2">
    <source>
        <dbReference type="SAM" id="Phobius"/>
    </source>
</evidence>
<dbReference type="GeneID" id="111216582"/>
<proteinExistence type="predicted"/>
<dbReference type="CTD" id="201799"/>
<dbReference type="Ensembl" id="ENSSDUT00000027761.1">
    <property type="protein sequence ID" value="ENSSDUP00000027278.1"/>
    <property type="gene ID" value="ENSSDUG00000019751.1"/>
</dbReference>